<dbReference type="InterPro" id="IPR004101">
    <property type="entry name" value="Mur_ligase_C"/>
</dbReference>
<evidence type="ECO:0000256" key="4">
    <source>
        <dbReference type="ARBA" id="ARBA00012968"/>
    </source>
</evidence>
<dbReference type="InterPro" id="IPR036565">
    <property type="entry name" value="Mur-like_cat_sf"/>
</dbReference>
<feature type="domain" description="ATP-grasp" evidence="14">
    <location>
        <begin position="252"/>
        <end position="505"/>
    </location>
</feature>
<dbReference type="Gene3D" id="3.30.470.20">
    <property type="entry name" value="ATP-grasp fold, B domain"/>
    <property type="match status" value="2"/>
</dbReference>
<comment type="similarity">
    <text evidence="2">In the C-terminal section; belongs to the MurCDEF family.</text>
</comment>
<dbReference type="NCBIfam" id="TIGR02068">
    <property type="entry name" value="cya_phycin_syn"/>
    <property type="match status" value="1"/>
</dbReference>
<comment type="catalytic activity">
    <reaction evidence="11">
        <text>[L-4-(L-arginin-2-N-yl)aspartate](n)-L-aspartate + L-arginine + ATP = [L-4-(L-arginin-2-N-yl)aspartate](n+1) + ADP + phosphate + H(+)</text>
        <dbReference type="Rhea" id="RHEA:23888"/>
        <dbReference type="Rhea" id="RHEA-COMP:13732"/>
        <dbReference type="Rhea" id="RHEA-COMP:13733"/>
        <dbReference type="ChEBI" id="CHEBI:15378"/>
        <dbReference type="ChEBI" id="CHEBI:30616"/>
        <dbReference type="ChEBI" id="CHEBI:32682"/>
        <dbReference type="ChEBI" id="CHEBI:43474"/>
        <dbReference type="ChEBI" id="CHEBI:137986"/>
        <dbReference type="ChEBI" id="CHEBI:137990"/>
        <dbReference type="ChEBI" id="CHEBI:456216"/>
        <dbReference type="EC" id="6.3.2.30"/>
    </reaction>
</comment>
<keyword evidence="8 13" id="KW-0547">Nucleotide-binding</keyword>
<gene>
    <name evidence="15" type="ORF">HNP32_001411</name>
</gene>
<name>A0A7W7N3Y6_9CAUL</name>
<evidence type="ECO:0000256" key="12">
    <source>
        <dbReference type="ARBA" id="ARBA00048425"/>
    </source>
</evidence>
<dbReference type="GO" id="GO:0071161">
    <property type="term" value="F:cyanophycin synthetase activity (L-arginine-adding)"/>
    <property type="evidence" value="ECO:0007669"/>
    <property type="project" value="UniProtKB-EC"/>
</dbReference>
<dbReference type="Gene3D" id="3.40.1190.10">
    <property type="entry name" value="Mur-like, catalytic domain"/>
    <property type="match status" value="1"/>
</dbReference>
<evidence type="ECO:0000256" key="5">
    <source>
        <dbReference type="ARBA" id="ARBA00013005"/>
    </source>
</evidence>
<dbReference type="EMBL" id="JACHKY010000002">
    <property type="protein sequence ID" value="MBB4797687.1"/>
    <property type="molecule type" value="Genomic_DNA"/>
</dbReference>
<keyword evidence="9 13" id="KW-0067">ATP-binding</keyword>
<evidence type="ECO:0000313" key="15">
    <source>
        <dbReference type="EMBL" id="MBB4797687.1"/>
    </source>
</evidence>
<dbReference type="NCBIfam" id="NF010623">
    <property type="entry name" value="PRK14016.1"/>
    <property type="match status" value="1"/>
</dbReference>
<evidence type="ECO:0000256" key="3">
    <source>
        <dbReference type="ARBA" id="ARBA00011738"/>
    </source>
</evidence>
<comment type="catalytic activity">
    <reaction evidence="12">
        <text>[L-4-(L-arginin-2-N-yl)aspartate](n) + L-aspartate + ATP = [L-4-(L-arginin-2-N-yl)aspartate](n)-L-aspartate + ADP + phosphate + H(+)</text>
        <dbReference type="Rhea" id="RHEA:13277"/>
        <dbReference type="Rhea" id="RHEA-COMP:13728"/>
        <dbReference type="Rhea" id="RHEA-COMP:13733"/>
        <dbReference type="ChEBI" id="CHEBI:15378"/>
        <dbReference type="ChEBI" id="CHEBI:29991"/>
        <dbReference type="ChEBI" id="CHEBI:30616"/>
        <dbReference type="ChEBI" id="CHEBI:43474"/>
        <dbReference type="ChEBI" id="CHEBI:137986"/>
        <dbReference type="ChEBI" id="CHEBI:137990"/>
        <dbReference type="ChEBI" id="CHEBI:456216"/>
        <dbReference type="EC" id="6.3.2.29"/>
    </reaction>
</comment>
<evidence type="ECO:0000259" key="14">
    <source>
        <dbReference type="PROSITE" id="PS50975"/>
    </source>
</evidence>
<comment type="caution">
    <text evidence="15">The sequence shown here is derived from an EMBL/GenBank/DDBJ whole genome shotgun (WGS) entry which is preliminary data.</text>
</comment>
<dbReference type="EC" id="6.3.2.29" evidence="5"/>
<dbReference type="GO" id="GO:0005524">
    <property type="term" value="F:ATP binding"/>
    <property type="evidence" value="ECO:0007669"/>
    <property type="project" value="UniProtKB-UniRule"/>
</dbReference>
<reference evidence="15 16" key="1">
    <citation type="submission" date="2020-08" db="EMBL/GenBank/DDBJ databases">
        <title>Functional genomics of gut bacteria from endangered species of beetles.</title>
        <authorList>
            <person name="Carlos-Shanley C."/>
        </authorList>
    </citation>
    <scope>NUCLEOTIDE SEQUENCE [LARGE SCALE GENOMIC DNA]</scope>
    <source>
        <strain evidence="15 16">S00123</strain>
    </source>
</reference>
<dbReference type="GO" id="GO:0046872">
    <property type="term" value="F:metal ion binding"/>
    <property type="evidence" value="ECO:0007669"/>
    <property type="project" value="InterPro"/>
</dbReference>
<dbReference type="AlphaFoldDB" id="A0A7W7N3Y6"/>
<dbReference type="InterPro" id="IPR044019">
    <property type="entry name" value="Cyanophycin_syn_N"/>
</dbReference>
<sequence>MSTTTATGELTMQVLERSLYRGPHLYSARPMARIRLDLGRMEDWPTDRLGDFTTRLLEALPGLDRHGCCYGEPGGFVRRLRDGTWFGHVVEHVALELQTRAGTPVTRGKTRSVRGQPGVYDILFTYRDETTALLAGRLALQICNGLLPEALAGVGGLDRICADSLDPRLAGAVQADEAADILRDAVRRTALGPSTQALVDAARRRGIPVERLNTGSLLRLGWGARQRRLRASVTDRTGLIAAELAGDKAQAKALLEAVACPTARGEVVRTADEAAAAAVRLGGRVVVKPLDSNHGRGVTTGLDTSEAVRKAFALAAPHSRRVIVEQELPGRDYRVLVVDGRVVAVAERRPPCIEGDGRRSVAELVEEVNADPRRGVGHENSLTRIRLDEEALTLLARQGLSPESVPQPGARVLLRTAANLSSGGTATDRTDEIHPANAAIARRAALALGLDVAGVDLLAPDIRRSVRDTGGGVVEVNAAPGLRMHLSPSEGETRDVARPIIDMMFPRGVPSRIPVIAVTGTNGKSTVGRMIAHVLQAEGRVVGLTNTSGVYVDGERIRAGDASGPRSARMVLNDPVVDVAVLECARGGILREGLAFDRCDVGCVLNVQPDHLGLKGVDTLEDLAKVKSVVAEAVSRRGLSVLNADDPLTLRMARHAGGRVCWFSMRGGAETPGFLLKHVAEGGAAVLYDAASGAFELHDRGERRRLAHAADLPSTLGGAAAFNVANSLAAAAACYGVGVPPERIGRALAGFTSSYEQNPGRLNICDQHGFRVIMDYAHNPDGLRALGALVAAIRPAGGRTIAMISIPGDRRTQEIVAMGEISASFFDEVVFRETPDNRGRPAGDVIRLLAEGALRSGADASRFRGVQKEEEAVAACLEAARPGDLVVLTPTRIEAVWAQILAFRPSVPSSALGLNAPGVILEPPHG</sequence>
<dbReference type="Pfam" id="PF02875">
    <property type="entry name" value="Mur_ligase_C"/>
    <property type="match status" value="1"/>
</dbReference>
<evidence type="ECO:0000256" key="11">
    <source>
        <dbReference type="ARBA" id="ARBA00048094"/>
    </source>
</evidence>
<dbReference type="PANTHER" id="PTHR23135:SF18">
    <property type="entry name" value="CYANOPHYCIN SYNTHETASE"/>
    <property type="match status" value="1"/>
</dbReference>
<evidence type="ECO:0000256" key="13">
    <source>
        <dbReference type="PROSITE-ProRule" id="PRU00409"/>
    </source>
</evidence>
<dbReference type="GO" id="GO:0004326">
    <property type="term" value="F:tetrahydrofolylpolyglutamate synthase activity"/>
    <property type="evidence" value="ECO:0007669"/>
    <property type="project" value="InterPro"/>
</dbReference>
<keyword evidence="16" id="KW-1185">Reference proteome</keyword>
<organism evidence="15 16">
    <name type="scientific">Brevundimonas bullata</name>
    <dbReference type="NCBI Taxonomy" id="13160"/>
    <lineage>
        <taxon>Bacteria</taxon>
        <taxon>Pseudomonadati</taxon>
        <taxon>Pseudomonadota</taxon>
        <taxon>Alphaproteobacteria</taxon>
        <taxon>Caulobacterales</taxon>
        <taxon>Caulobacteraceae</taxon>
        <taxon>Brevundimonas</taxon>
    </lineage>
</organism>
<dbReference type="InterPro" id="IPR011810">
    <property type="entry name" value="Cya_phycin_syn"/>
</dbReference>
<dbReference type="EC" id="6.3.2.30" evidence="4"/>
<dbReference type="Gene3D" id="3.90.190.20">
    <property type="entry name" value="Mur ligase, C-terminal domain"/>
    <property type="match status" value="1"/>
</dbReference>
<evidence type="ECO:0000256" key="8">
    <source>
        <dbReference type="ARBA" id="ARBA00022741"/>
    </source>
</evidence>
<dbReference type="SUPFAM" id="SSF56059">
    <property type="entry name" value="Glutathione synthetase ATP-binding domain-like"/>
    <property type="match status" value="1"/>
</dbReference>
<dbReference type="SUPFAM" id="SSF53244">
    <property type="entry name" value="MurD-like peptide ligases, peptide-binding domain"/>
    <property type="match status" value="1"/>
</dbReference>
<comment type="function">
    <text evidence="1">Catalyzes the ATP-dependent polymerization of arginine and aspartate to multi-L-arginyl-poly-L-aspartic acid (cyanophycin; a water-insoluble reserve polymer).</text>
</comment>
<comment type="subunit">
    <text evidence="3">Homodimer.</text>
</comment>
<dbReference type="InterPro" id="IPR011761">
    <property type="entry name" value="ATP-grasp"/>
</dbReference>
<dbReference type="RefSeq" id="WP_184268463.1">
    <property type="nucleotide sequence ID" value="NZ_JACHKY010000002.1"/>
</dbReference>
<evidence type="ECO:0000256" key="10">
    <source>
        <dbReference type="ARBA" id="ARBA00031353"/>
    </source>
</evidence>
<keyword evidence="7 15" id="KW-0436">Ligase</keyword>
<dbReference type="PROSITE" id="PS01011">
    <property type="entry name" value="FOLYLPOLYGLU_SYNT_1"/>
    <property type="match status" value="1"/>
</dbReference>
<dbReference type="PANTHER" id="PTHR23135">
    <property type="entry name" value="MUR LIGASE FAMILY MEMBER"/>
    <property type="match status" value="1"/>
</dbReference>
<dbReference type="Pfam" id="PF08245">
    <property type="entry name" value="Mur_ligase_M"/>
    <property type="match status" value="1"/>
</dbReference>
<dbReference type="Proteomes" id="UP000539957">
    <property type="component" value="Unassembled WGS sequence"/>
</dbReference>
<dbReference type="SUPFAM" id="SSF53623">
    <property type="entry name" value="MurD-like peptide ligases, catalytic domain"/>
    <property type="match status" value="1"/>
</dbReference>
<dbReference type="GO" id="GO:0071160">
    <property type="term" value="F:cyanophycin synthetase activity (L-aspartate-adding)"/>
    <property type="evidence" value="ECO:0007669"/>
    <property type="project" value="UniProtKB-EC"/>
</dbReference>
<dbReference type="PROSITE" id="PS50975">
    <property type="entry name" value="ATP_GRASP"/>
    <property type="match status" value="1"/>
</dbReference>
<dbReference type="InterPro" id="IPR013221">
    <property type="entry name" value="Mur_ligase_cen"/>
</dbReference>
<protein>
    <recommendedName>
        <fullName evidence="6">Cyanophycin synthetase</fullName>
        <ecNumber evidence="5">6.3.2.29</ecNumber>
        <ecNumber evidence="4">6.3.2.30</ecNumber>
    </recommendedName>
    <alternativeName>
        <fullName evidence="10">Cyanophycin synthase</fullName>
    </alternativeName>
</protein>
<evidence type="ECO:0000256" key="9">
    <source>
        <dbReference type="ARBA" id="ARBA00022840"/>
    </source>
</evidence>
<dbReference type="InterPro" id="IPR036615">
    <property type="entry name" value="Mur_ligase_C_dom_sf"/>
</dbReference>
<dbReference type="Pfam" id="PF18921">
    <property type="entry name" value="Cyanophycin_syn"/>
    <property type="match status" value="1"/>
</dbReference>
<evidence type="ECO:0000256" key="1">
    <source>
        <dbReference type="ARBA" id="ARBA00003184"/>
    </source>
</evidence>
<dbReference type="InterPro" id="IPR018109">
    <property type="entry name" value="Folylpolyglutamate_synth_CS"/>
</dbReference>
<accession>A0A7W7N3Y6</accession>
<evidence type="ECO:0000313" key="16">
    <source>
        <dbReference type="Proteomes" id="UP000539957"/>
    </source>
</evidence>
<evidence type="ECO:0000256" key="7">
    <source>
        <dbReference type="ARBA" id="ARBA00022598"/>
    </source>
</evidence>
<proteinExistence type="inferred from homology"/>
<evidence type="ECO:0000256" key="2">
    <source>
        <dbReference type="ARBA" id="ARBA00009060"/>
    </source>
</evidence>
<evidence type="ECO:0000256" key="6">
    <source>
        <dbReference type="ARBA" id="ARBA00022036"/>
    </source>
</evidence>